<name>A0A3Q2CKX1_CYPVA</name>
<evidence type="ECO:0000313" key="15">
    <source>
        <dbReference type="Ensembl" id="ENSCVAP00000005938.1"/>
    </source>
</evidence>
<dbReference type="GO" id="GO:0022602">
    <property type="term" value="P:ovulation cycle process"/>
    <property type="evidence" value="ECO:0007669"/>
    <property type="project" value="TreeGrafter"/>
</dbReference>
<evidence type="ECO:0000256" key="8">
    <source>
        <dbReference type="ARBA" id="ARBA00023136"/>
    </source>
</evidence>
<proteinExistence type="predicted"/>
<evidence type="ECO:0000256" key="11">
    <source>
        <dbReference type="ARBA" id="ARBA00023224"/>
    </source>
</evidence>
<dbReference type="AlphaFoldDB" id="A0A3Q2CKX1"/>
<dbReference type="GO" id="GO:0007200">
    <property type="term" value="P:phospholipase C-activating G protein-coupled receptor signaling pathway"/>
    <property type="evidence" value="ECO:0007669"/>
    <property type="project" value="TreeGrafter"/>
</dbReference>
<evidence type="ECO:0000256" key="10">
    <source>
        <dbReference type="ARBA" id="ARBA00023170"/>
    </source>
</evidence>
<feature type="transmembrane region" description="Helical" evidence="12">
    <location>
        <begin position="291"/>
        <end position="312"/>
    </location>
</feature>
<dbReference type="SUPFAM" id="SSF81321">
    <property type="entry name" value="Family A G protein-coupled receptor-like"/>
    <property type="match status" value="1"/>
</dbReference>
<keyword evidence="6 12" id="KW-1133">Transmembrane helix</keyword>
<feature type="transmembrane region" description="Helical" evidence="12">
    <location>
        <begin position="372"/>
        <end position="397"/>
    </location>
</feature>
<feature type="transmembrane region" description="Helical" evidence="12">
    <location>
        <begin position="417"/>
        <end position="445"/>
    </location>
</feature>
<evidence type="ECO:0000256" key="1">
    <source>
        <dbReference type="ARBA" id="ARBA00004651"/>
    </source>
</evidence>
<dbReference type="GO" id="GO:0004964">
    <property type="term" value="F:luteinizing hormone receptor activity"/>
    <property type="evidence" value="ECO:0007669"/>
    <property type="project" value="TreeGrafter"/>
</dbReference>
<reference evidence="15" key="2">
    <citation type="submission" date="2025-09" db="UniProtKB">
        <authorList>
            <consortium name="Ensembl"/>
        </authorList>
    </citation>
    <scope>IDENTIFICATION</scope>
</reference>
<dbReference type="GO" id="GO:0009755">
    <property type="term" value="P:hormone-mediated signaling pathway"/>
    <property type="evidence" value="ECO:0007669"/>
    <property type="project" value="TreeGrafter"/>
</dbReference>
<feature type="chain" id="PRO_5018655509" evidence="13">
    <location>
        <begin position="22"/>
        <end position="589"/>
    </location>
</feature>
<keyword evidence="2" id="KW-1003">Cell membrane</keyword>
<dbReference type="Proteomes" id="UP000265020">
    <property type="component" value="Unassembled WGS sequence"/>
</dbReference>
<evidence type="ECO:0000256" key="5">
    <source>
        <dbReference type="ARBA" id="ARBA00022737"/>
    </source>
</evidence>
<dbReference type="Pfam" id="PF00001">
    <property type="entry name" value="7tm_1"/>
    <property type="match status" value="1"/>
</dbReference>
<dbReference type="CDD" id="cd15136">
    <property type="entry name" value="7tmA_Glyco_hormone_R"/>
    <property type="match status" value="1"/>
</dbReference>
<accession>A0A3Q2CKX1</accession>
<keyword evidence="8 12" id="KW-0472">Membrane</keyword>
<organism evidence="15 16">
    <name type="scientific">Cyprinodon variegatus</name>
    <name type="common">Sheepshead minnow</name>
    <dbReference type="NCBI Taxonomy" id="28743"/>
    <lineage>
        <taxon>Eukaryota</taxon>
        <taxon>Metazoa</taxon>
        <taxon>Chordata</taxon>
        <taxon>Craniata</taxon>
        <taxon>Vertebrata</taxon>
        <taxon>Euteleostomi</taxon>
        <taxon>Actinopterygii</taxon>
        <taxon>Neopterygii</taxon>
        <taxon>Teleostei</taxon>
        <taxon>Neoteleostei</taxon>
        <taxon>Acanthomorphata</taxon>
        <taxon>Ovalentaria</taxon>
        <taxon>Atherinomorphae</taxon>
        <taxon>Cyprinodontiformes</taxon>
        <taxon>Cyprinodontidae</taxon>
        <taxon>Cyprinodon</taxon>
    </lineage>
</organism>
<protein>
    <submittedName>
        <fullName evidence="15">Luteinizing hormone/choriogonadotropin receptor</fullName>
    </submittedName>
</protein>
<evidence type="ECO:0000313" key="16">
    <source>
        <dbReference type="Proteomes" id="UP000265020"/>
    </source>
</evidence>
<feature type="transmembrane region" description="Helical" evidence="12">
    <location>
        <begin position="258"/>
        <end position="279"/>
    </location>
</feature>
<keyword evidence="4 12" id="KW-0812">Transmembrane</keyword>
<dbReference type="SUPFAM" id="SSF52058">
    <property type="entry name" value="L domain-like"/>
    <property type="match status" value="1"/>
</dbReference>
<dbReference type="GO" id="GO:0005886">
    <property type="term" value="C:plasma membrane"/>
    <property type="evidence" value="ECO:0007669"/>
    <property type="project" value="UniProtKB-SubCell"/>
</dbReference>
<keyword evidence="3" id="KW-0433">Leucine-rich repeat</keyword>
<dbReference type="PANTHER" id="PTHR24372:SF1">
    <property type="entry name" value="LUTROPIN-CHORIOGONADOTROPIC HORMONE RECEPTOR"/>
    <property type="match status" value="1"/>
</dbReference>
<evidence type="ECO:0000256" key="4">
    <source>
        <dbReference type="ARBA" id="ARBA00022692"/>
    </source>
</evidence>
<dbReference type="InterPro" id="IPR017452">
    <property type="entry name" value="GPCR_Rhodpsn_7TM"/>
</dbReference>
<comment type="subcellular location">
    <subcellularLocation>
        <location evidence="1">Cell membrane</location>
        <topology evidence="1">Multi-pass membrane protein</topology>
    </subcellularLocation>
</comment>
<dbReference type="GO" id="GO:0007189">
    <property type="term" value="P:adenylate cyclase-activating G protein-coupled receptor signaling pathway"/>
    <property type="evidence" value="ECO:0007669"/>
    <property type="project" value="TreeGrafter"/>
</dbReference>
<dbReference type="InterPro" id="IPR032675">
    <property type="entry name" value="LRR_dom_sf"/>
</dbReference>
<dbReference type="InterPro" id="IPR000276">
    <property type="entry name" value="GPCR_Rhodpsn"/>
</dbReference>
<keyword evidence="13" id="KW-0732">Signal</keyword>
<dbReference type="Gene3D" id="1.20.1070.10">
    <property type="entry name" value="Rhodopsin 7-helix transmembrane proteins"/>
    <property type="match status" value="1"/>
</dbReference>
<feature type="transmembrane region" description="Helical" evidence="12">
    <location>
        <begin position="500"/>
        <end position="520"/>
    </location>
</feature>
<keyword evidence="16" id="KW-1185">Reference proteome</keyword>
<feature type="signal peptide" evidence="13">
    <location>
        <begin position="1"/>
        <end position="21"/>
    </location>
</feature>
<keyword evidence="7" id="KW-0297">G-protein coupled receptor</keyword>
<dbReference type="PROSITE" id="PS00237">
    <property type="entry name" value="G_PROTEIN_RECEP_F1_1"/>
    <property type="match status" value="1"/>
</dbReference>
<keyword evidence="11" id="KW-0807">Transducer</keyword>
<keyword evidence="5" id="KW-0677">Repeat</keyword>
<dbReference type="PROSITE" id="PS50262">
    <property type="entry name" value="G_PROTEIN_RECEP_F1_2"/>
    <property type="match status" value="1"/>
</dbReference>
<dbReference type="PRINTS" id="PR00237">
    <property type="entry name" value="GPCRRHODOPSN"/>
</dbReference>
<evidence type="ECO:0000256" key="13">
    <source>
        <dbReference type="SAM" id="SignalP"/>
    </source>
</evidence>
<keyword evidence="10" id="KW-0675">Receptor</keyword>
<dbReference type="Ensembl" id="ENSCVAT00000005837.1">
    <property type="protein sequence ID" value="ENSCVAP00000005938.1"/>
    <property type="gene ID" value="ENSCVAG00000000254.1"/>
</dbReference>
<feature type="domain" description="G-protein coupled receptors family 1 profile" evidence="14">
    <location>
        <begin position="270"/>
        <end position="517"/>
    </location>
</feature>
<dbReference type="GeneTree" id="ENSGT00940000157364"/>
<sequence length="589" mass="65270">MWVPLPVYLLLLGPFFYGCSCFLCPRICRCSTQTIRCMDPADAEKDQWNKRLSISNTGITVFPDVTSIGSLKSDFILEICDNLHLLELPPNSFLGMTEGYVALNLYNNGIRGIHNHAFNGTKIDKLDVSATALTKLPAHGLDAVLVLSAQSAYGLKSLPPLKGLSSLREAHLTYNSHCCALLSWSTHRCQVALRGTDGTPSLGSLSYFSEADQDDTFQDLDFHYLELGFYRSHPIICTPEEDAFNPCEDLSGFSFLRVAIWFINILAITGNLMVLLVFFTSRTKLTVPRFLMCHLAFADLCIGVYLLIIATVDLRTRGHYSQNAIEWQTGPGCSAAGFLSVFGGELSVYTLSTITLERWHTITNALHVERHLVLTQAAGIMAAGWLLCLGMGMLPLVGVSSYTKVSMCLPMDIETPLAQAFIIIILLLNVGAFIIVCVCYVLIYLAVKNPEFPERSADTRIAKRMAVLIFTDFLCMAPISFFAISAAFKVPLITVTNSKILLVLFFPINSCANPFLYAIFTKAFRKDAYQLMNVIGCHKSKADVYRWHCCSENAIKSNLRSNNKGSQIGVNLAPKSHQELQPKDEQEIT</sequence>
<evidence type="ECO:0000256" key="7">
    <source>
        <dbReference type="ARBA" id="ARBA00023040"/>
    </source>
</evidence>
<reference evidence="15" key="1">
    <citation type="submission" date="2025-08" db="UniProtKB">
        <authorList>
            <consortium name="Ensembl"/>
        </authorList>
    </citation>
    <scope>IDENTIFICATION</scope>
</reference>
<evidence type="ECO:0000256" key="3">
    <source>
        <dbReference type="ARBA" id="ARBA00022614"/>
    </source>
</evidence>
<evidence type="ECO:0000256" key="12">
    <source>
        <dbReference type="SAM" id="Phobius"/>
    </source>
</evidence>
<evidence type="ECO:0000256" key="9">
    <source>
        <dbReference type="ARBA" id="ARBA00023157"/>
    </source>
</evidence>
<dbReference type="GO" id="GO:0008528">
    <property type="term" value="F:G protein-coupled peptide receptor activity"/>
    <property type="evidence" value="ECO:0007669"/>
    <property type="project" value="TreeGrafter"/>
</dbReference>
<dbReference type="GO" id="GO:0001541">
    <property type="term" value="P:ovarian follicle development"/>
    <property type="evidence" value="ECO:0007669"/>
    <property type="project" value="TreeGrafter"/>
</dbReference>
<dbReference type="GO" id="GO:0008584">
    <property type="term" value="P:male gonad development"/>
    <property type="evidence" value="ECO:0007669"/>
    <property type="project" value="TreeGrafter"/>
</dbReference>
<dbReference type="InterPro" id="IPR002131">
    <property type="entry name" value="Gphrmn_rcpt_fam"/>
</dbReference>
<dbReference type="Gene3D" id="3.80.10.10">
    <property type="entry name" value="Ribonuclease Inhibitor"/>
    <property type="match status" value="1"/>
</dbReference>
<dbReference type="PANTHER" id="PTHR24372">
    <property type="entry name" value="GLYCOPROTEIN HORMONE RECEPTOR"/>
    <property type="match status" value="1"/>
</dbReference>
<dbReference type="PRINTS" id="PR00373">
    <property type="entry name" value="GLYCHORMONER"/>
</dbReference>
<evidence type="ECO:0000256" key="6">
    <source>
        <dbReference type="ARBA" id="ARBA00022989"/>
    </source>
</evidence>
<feature type="transmembrane region" description="Helical" evidence="12">
    <location>
        <begin position="466"/>
        <end position="488"/>
    </location>
</feature>
<dbReference type="FunFam" id="1.20.1070.10:FF:000019">
    <property type="entry name" value="Lutropin-choriogonadotropic hormone receptor"/>
    <property type="match status" value="1"/>
</dbReference>
<keyword evidence="9" id="KW-1015">Disulfide bond</keyword>
<evidence type="ECO:0000256" key="2">
    <source>
        <dbReference type="ARBA" id="ARBA00022475"/>
    </source>
</evidence>
<evidence type="ECO:0000259" key="14">
    <source>
        <dbReference type="PROSITE" id="PS50262"/>
    </source>
</evidence>